<sequence length="106" mass="11996">MELVLIVSIGVFEGLICASVHQWYSQSKCPFYVPMFKPFGIFFATIFVLASSKIDFIMAGAIIVGIGYYAVMWAQVREDEAREDHSAEIVDSIEKRVPLLQEEMQV</sequence>
<evidence type="ECO:0000313" key="5">
    <source>
        <dbReference type="EMBL" id="KAB1205909.1"/>
    </source>
</evidence>
<protein>
    <recommendedName>
        <fullName evidence="7">WAT1-related protein</fullName>
    </recommendedName>
</protein>
<accession>A0A6A1UZT7</accession>
<dbReference type="InterPro" id="IPR030184">
    <property type="entry name" value="WAT1-related"/>
</dbReference>
<keyword evidence="3 4" id="KW-0472">Membrane</keyword>
<comment type="caution">
    <text evidence="5">The sequence shown here is derived from an EMBL/GenBank/DDBJ whole genome shotgun (WGS) entry which is preliminary data.</text>
</comment>
<dbReference type="PANTHER" id="PTHR31218">
    <property type="entry name" value="WAT1-RELATED PROTEIN"/>
    <property type="match status" value="1"/>
</dbReference>
<dbReference type="Proteomes" id="UP000516437">
    <property type="component" value="Chromosome 7"/>
</dbReference>
<gene>
    <name evidence="5" type="ORF">CJ030_MR7G027906</name>
</gene>
<keyword evidence="6" id="KW-1185">Reference proteome</keyword>
<keyword evidence="2 4" id="KW-1133">Transmembrane helix</keyword>
<name>A0A6A1UZT7_9ROSI</name>
<dbReference type="EMBL" id="RXIC02000025">
    <property type="protein sequence ID" value="KAB1205909.1"/>
    <property type="molecule type" value="Genomic_DNA"/>
</dbReference>
<dbReference type="GO" id="GO:0022857">
    <property type="term" value="F:transmembrane transporter activity"/>
    <property type="evidence" value="ECO:0007669"/>
    <property type="project" value="InterPro"/>
</dbReference>
<organism evidence="5 6">
    <name type="scientific">Morella rubra</name>
    <name type="common">Chinese bayberry</name>
    <dbReference type="NCBI Taxonomy" id="262757"/>
    <lineage>
        <taxon>Eukaryota</taxon>
        <taxon>Viridiplantae</taxon>
        <taxon>Streptophyta</taxon>
        <taxon>Embryophyta</taxon>
        <taxon>Tracheophyta</taxon>
        <taxon>Spermatophyta</taxon>
        <taxon>Magnoliopsida</taxon>
        <taxon>eudicotyledons</taxon>
        <taxon>Gunneridae</taxon>
        <taxon>Pentapetalae</taxon>
        <taxon>rosids</taxon>
        <taxon>fabids</taxon>
        <taxon>Fagales</taxon>
        <taxon>Myricaceae</taxon>
        <taxon>Morella</taxon>
    </lineage>
</organism>
<evidence type="ECO:0000256" key="3">
    <source>
        <dbReference type="ARBA" id="ARBA00023136"/>
    </source>
</evidence>
<evidence type="ECO:0008006" key="7">
    <source>
        <dbReference type="Google" id="ProtNLM"/>
    </source>
</evidence>
<keyword evidence="1 4" id="KW-0812">Transmembrane</keyword>
<evidence type="ECO:0000313" key="6">
    <source>
        <dbReference type="Proteomes" id="UP000516437"/>
    </source>
</evidence>
<dbReference type="AlphaFoldDB" id="A0A6A1UZT7"/>
<proteinExistence type="predicted"/>
<evidence type="ECO:0000256" key="4">
    <source>
        <dbReference type="SAM" id="Phobius"/>
    </source>
</evidence>
<evidence type="ECO:0000256" key="1">
    <source>
        <dbReference type="ARBA" id="ARBA00022692"/>
    </source>
</evidence>
<dbReference type="GO" id="GO:0016020">
    <property type="term" value="C:membrane"/>
    <property type="evidence" value="ECO:0007669"/>
    <property type="project" value="InterPro"/>
</dbReference>
<dbReference type="OrthoDB" id="1733956at2759"/>
<evidence type="ECO:0000256" key="2">
    <source>
        <dbReference type="ARBA" id="ARBA00022989"/>
    </source>
</evidence>
<feature type="transmembrane region" description="Helical" evidence="4">
    <location>
        <begin position="56"/>
        <end position="76"/>
    </location>
</feature>
<feature type="transmembrane region" description="Helical" evidence="4">
    <location>
        <begin position="6"/>
        <end position="24"/>
    </location>
</feature>
<reference evidence="5 6" key="1">
    <citation type="journal article" date="2019" name="Plant Biotechnol. J.">
        <title>The red bayberry genome and genetic basis of sex determination.</title>
        <authorList>
            <person name="Jia H.M."/>
            <person name="Jia H.J."/>
            <person name="Cai Q.L."/>
            <person name="Wang Y."/>
            <person name="Zhao H.B."/>
            <person name="Yang W.F."/>
            <person name="Wang G.Y."/>
            <person name="Li Y.H."/>
            <person name="Zhan D.L."/>
            <person name="Shen Y.T."/>
            <person name="Niu Q.F."/>
            <person name="Chang L."/>
            <person name="Qiu J."/>
            <person name="Zhao L."/>
            <person name="Xie H.B."/>
            <person name="Fu W.Y."/>
            <person name="Jin J."/>
            <person name="Li X.W."/>
            <person name="Jiao Y."/>
            <person name="Zhou C.C."/>
            <person name="Tu T."/>
            <person name="Chai C.Y."/>
            <person name="Gao J.L."/>
            <person name="Fan L.J."/>
            <person name="van de Weg E."/>
            <person name="Wang J.Y."/>
            <person name="Gao Z.S."/>
        </authorList>
    </citation>
    <scope>NUCLEOTIDE SEQUENCE [LARGE SCALE GENOMIC DNA]</scope>
    <source>
        <tissue evidence="5">Leaves</tissue>
    </source>
</reference>